<dbReference type="EMBL" id="BMAT01001706">
    <property type="protein sequence ID" value="GFR91027.1"/>
    <property type="molecule type" value="Genomic_DNA"/>
</dbReference>
<reference evidence="1 2" key="1">
    <citation type="journal article" date="2021" name="Elife">
        <title>Chloroplast acquisition without the gene transfer in kleptoplastic sea slugs, Plakobranchus ocellatus.</title>
        <authorList>
            <person name="Maeda T."/>
            <person name="Takahashi S."/>
            <person name="Yoshida T."/>
            <person name="Shimamura S."/>
            <person name="Takaki Y."/>
            <person name="Nagai Y."/>
            <person name="Toyoda A."/>
            <person name="Suzuki Y."/>
            <person name="Arimoto A."/>
            <person name="Ishii H."/>
            <person name="Satoh N."/>
            <person name="Nishiyama T."/>
            <person name="Hasebe M."/>
            <person name="Maruyama T."/>
            <person name="Minagawa J."/>
            <person name="Obokata J."/>
            <person name="Shigenobu S."/>
        </authorList>
    </citation>
    <scope>NUCLEOTIDE SEQUENCE [LARGE SCALE GENOMIC DNA]</scope>
</reference>
<keyword evidence="2" id="KW-1185">Reference proteome</keyword>
<dbReference type="Proteomes" id="UP000762676">
    <property type="component" value="Unassembled WGS sequence"/>
</dbReference>
<gene>
    <name evidence="1" type="ORF">ElyMa_000834000</name>
</gene>
<protein>
    <submittedName>
        <fullName evidence="1">Uncharacterized protein</fullName>
    </submittedName>
</protein>
<accession>A0AAV4GZ59</accession>
<evidence type="ECO:0000313" key="2">
    <source>
        <dbReference type="Proteomes" id="UP000762676"/>
    </source>
</evidence>
<name>A0AAV4GZ59_9GAST</name>
<comment type="caution">
    <text evidence="1">The sequence shown here is derived from an EMBL/GenBank/DDBJ whole genome shotgun (WGS) entry which is preliminary data.</text>
</comment>
<sequence length="84" mass="9226">MRAPLAFSVVFFFNGRAPRRQSYLIADRDNNPTGAGIGPLGGINLICYDYPLLWDVLASSCLSHKALWQKDGLTKILSAGGWKN</sequence>
<proteinExistence type="predicted"/>
<dbReference type="AlphaFoldDB" id="A0AAV4GZ59"/>
<evidence type="ECO:0000313" key="1">
    <source>
        <dbReference type="EMBL" id="GFR91027.1"/>
    </source>
</evidence>
<organism evidence="1 2">
    <name type="scientific">Elysia marginata</name>
    <dbReference type="NCBI Taxonomy" id="1093978"/>
    <lineage>
        <taxon>Eukaryota</taxon>
        <taxon>Metazoa</taxon>
        <taxon>Spiralia</taxon>
        <taxon>Lophotrochozoa</taxon>
        <taxon>Mollusca</taxon>
        <taxon>Gastropoda</taxon>
        <taxon>Heterobranchia</taxon>
        <taxon>Euthyneura</taxon>
        <taxon>Panpulmonata</taxon>
        <taxon>Sacoglossa</taxon>
        <taxon>Placobranchoidea</taxon>
        <taxon>Plakobranchidae</taxon>
        <taxon>Elysia</taxon>
    </lineage>
</organism>